<proteinExistence type="predicted"/>
<name>A0A919T766_9ACTN</name>
<evidence type="ECO:0000313" key="1">
    <source>
        <dbReference type="EMBL" id="GIM88826.1"/>
    </source>
</evidence>
<dbReference type="AlphaFoldDB" id="A0A919T766"/>
<keyword evidence="2" id="KW-1185">Reference proteome</keyword>
<dbReference type="Proteomes" id="UP000677082">
    <property type="component" value="Unassembled WGS sequence"/>
</dbReference>
<comment type="caution">
    <text evidence="1">The sequence shown here is derived from an EMBL/GenBank/DDBJ whole genome shotgun (WGS) entry which is preliminary data.</text>
</comment>
<protein>
    <submittedName>
        <fullName evidence="1">Uncharacterized protein</fullName>
    </submittedName>
</protein>
<reference evidence="1 2" key="1">
    <citation type="submission" date="2021-03" db="EMBL/GenBank/DDBJ databases">
        <title>Whole genome shotgun sequence of Actinoplanes toevensis NBRC 105298.</title>
        <authorList>
            <person name="Komaki H."/>
            <person name="Tamura T."/>
        </authorList>
    </citation>
    <scope>NUCLEOTIDE SEQUENCE [LARGE SCALE GENOMIC DNA]</scope>
    <source>
        <strain evidence="1 2">NBRC 105298</strain>
    </source>
</reference>
<dbReference type="RefSeq" id="WP_213004808.1">
    <property type="nucleotide sequence ID" value="NZ_BOQN01000007.1"/>
</dbReference>
<organism evidence="1 2">
    <name type="scientific">Paractinoplanes toevensis</name>
    <dbReference type="NCBI Taxonomy" id="571911"/>
    <lineage>
        <taxon>Bacteria</taxon>
        <taxon>Bacillati</taxon>
        <taxon>Actinomycetota</taxon>
        <taxon>Actinomycetes</taxon>
        <taxon>Micromonosporales</taxon>
        <taxon>Micromonosporaceae</taxon>
        <taxon>Paractinoplanes</taxon>
    </lineage>
</organism>
<gene>
    <name evidence="1" type="ORF">Ato02nite_006190</name>
</gene>
<dbReference type="EMBL" id="BOQN01000007">
    <property type="protein sequence ID" value="GIM88826.1"/>
    <property type="molecule type" value="Genomic_DNA"/>
</dbReference>
<sequence length="83" mass="9194">MKHHTVTLTSVEVDAIKRGHRVRLDSDHGLLTIGNAPAPGVVRLWQVELYRLTCGDAVEVDAPDLRARFTFQPVTESLMGATR</sequence>
<evidence type="ECO:0000313" key="2">
    <source>
        <dbReference type="Proteomes" id="UP000677082"/>
    </source>
</evidence>
<accession>A0A919T766</accession>